<feature type="chain" id="PRO_5046682224" description="Lipoprotein" evidence="1">
    <location>
        <begin position="18"/>
        <end position="226"/>
    </location>
</feature>
<name>A0ABY4E8X3_VITST</name>
<organism evidence="2 3">
    <name type="scientific">Vitreoscilla stercoraria</name>
    <dbReference type="NCBI Taxonomy" id="61"/>
    <lineage>
        <taxon>Bacteria</taxon>
        <taxon>Pseudomonadati</taxon>
        <taxon>Pseudomonadota</taxon>
        <taxon>Betaproteobacteria</taxon>
        <taxon>Neisseriales</taxon>
        <taxon>Neisseriaceae</taxon>
        <taxon>Vitreoscilla</taxon>
    </lineage>
</organism>
<proteinExistence type="predicted"/>
<evidence type="ECO:0008006" key="4">
    <source>
        <dbReference type="Google" id="ProtNLM"/>
    </source>
</evidence>
<dbReference type="EMBL" id="CP091512">
    <property type="protein sequence ID" value="UOO92198.1"/>
    <property type="molecule type" value="Genomic_DNA"/>
</dbReference>
<feature type="signal peptide" evidence="1">
    <location>
        <begin position="1"/>
        <end position="17"/>
    </location>
</feature>
<keyword evidence="3" id="KW-1185">Reference proteome</keyword>
<dbReference type="Gene3D" id="2.20.110.10">
    <property type="entry name" value="Histone H3 K4-specific methyltransferase SET7/9 N-terminal domain"/>
    <property type="match status" value="1"/>
</dbReference>
<accession>A0ABY4E8X3</accession>
<evidence type="ECO:0000313" key="3">
    <source>
        <dbReference type="Proteomes" id="UP000832034"/>
    </source>
</evidence>
<dbReference type="Proteomes" id="UP000832034">
    <property type="component" value="Chromosome"/>
</dbReference>
<evidence type="ECO:0000256" key="1">
    <source>
        <dbReference type="SAM" id="SignalP"/>
    </source>
</evidence>
<sequence length="226" mass="25965">MLYLYSKALLLSLIVMALSACQSHVAPDAKQQVVKTEEKTLAYFQKNGQYSAQNNQAAFRRTLYGKTAQHYWVVQDFYQHTHTPQTNAFIIFDERGLYEWDTLPFIDGTVVFYFPDGSKKSTVHLQKGQAIGTKETYYASGEVFKKQFFNAQHEATHEDYLLPDGRILMRLNADATNKEGFTYQVYDEQGQAYIPTPETKELFLHAITHIQQAEIALQQKQEALSD</sequence>
<dbReference type="PROSITE" id="PS51257">
    <property type="entry name" value="PROKAR_LIPOPROTEIN"/>
    <property type="match status" value="1"/>
</dbReference>
<dbReference type="SUPFAM" id="SSF82185">
    <property type="entry name" value="Histone H3 K4-specific methyltransferase SET7/9 N-terminal domain"/>
    <property type="match status" value="1"/>
</dbReference>
<protein>
    <recommendedName>
        <fullName evidence="4">Lipoprotein</fullName>
    </recommendedName>
</protein>
<reference evidence="2" key="1">
    <citation type="submission" date="2021-12" db="EMBL/GenBank/DDBJ databases">
        <authorList>
            <person name="Veyrier F.J."/>
        </authorList>
    </citation>
    <scope>NUCLEOTIDE SEQUENCE</scope>
    <source>
        <strain evidence="2">SAG 1488-6</strain>
    </source>
</reference>
<evidence type="ECO:0000313" key="2">
    <source>
        <dbReference type="EMBL" id="UOO92198.1"/>
    </source>
</evidence>
<reference evidence="2" key="2">
    <citation type="journal article" date="2022" name="Res Sq">
        <title>Evolution of multicellular longitudinally dividing oral cavity symbionts (Neisseriaceae).</title>
        <authorList>
            <person name="Nyongesa S."/>
            <person name="Weber P."/>
            <person name="Bernet E."/>
            <person name="Pullido F."/>
            <person name="Nieckarz M."/>
            <person name="Delaby M."/>
            <person name="Nieves C."/>
            <person name="Viehboeck T."/>
            <person name="Krause N."/>
            <person name="Rivera-Millot A."/>
            <person name="Nakamura A."/>
            <person name="Vischer N."/>
            <person name="VanNieuwenhze M."/>
            <person name="Brun Y."/>
            <person name="Cava F."/>
            <person name="Bulgheresi S."/>
            <person name="Veyrier F."/>
        </authorList>
    </citation>
    <scope>NUCLEOTIDE SEQUENCE</scope>
    <source>
        <strain evidence="2">SAG 1488-6</strain>
    </source>
</reference>
<keyword evidence="1" id="KW-0732">Signal</keyword>
<gene>
    <name evidence="2" type="ORF">LVJ81_11335</name>
</gene>
<dbReference type="RefSeq" id="WP_026353526.1">
    <property type="nucleotide sequence ID" value="NZ_CP091512.1"/>
</dbReference>